<evidence type="ECO:0000313" key="10">
    <source>
        <dbReference type="EMBL" id="QOV19355.1"/>
    </source>
</evidence>
<dbReference type="SUPFAM" id="SSF52540">
    <property type="entry name" value="P-loop containing nucleoside triphosphate hydrolases"/>
    <property type="match status" value="1"/>
</dbReference>
<dbReference type="GO" id="GO:0005524">
    <property type="term" value="F:ATP binding"/>
    <property type="evidence" value="ECO:0007669"/>
    <property type="project" value="UniProtKB-KW"/>
</dbReference>
<keyword evidence="3" id="KW-0813">Transport</keyword>
<keyword evidence="8" id="KW-0472">Membrane</keyword>
<keyword evidence="11" id="KW-1185">Reference proteome</keyword>
<accession>A0A7M2RG95</accession>
<reference evidence="10 11" key="1">
    <citation type="submission" date="2020-10" db="EMBL/GenBank/DDBJ databases">
        <title>Blautia liquoris sp.nov., isolated from the mud in a fermentation cellar used for the production of Chinese strong-flavoured liquor.</title>
        <authorList>
            <person name="Lu L."/>
        </authorList>
    </citation>
    <scope>NUCLEOTIDE SEQUENCE [LARGE SCALE GENOMIC DNA]</scope>
    <source>
        <strain evidence="10 11">LZLJ-3</strain>
    </source>
</reference>
<keyword evidence="6 10" id="KW-0067">ATP-binding</keyword>
<feature type="domain" description="ABC transporter" evidence="9">
    <location>
        <begin position="5"/>
        <end position="239"/>
    </location>
</feature>
<gene>
    <name evidence="10" type="ORF">INP51_15695</name>
</gene>
<dbReference type="InterPro" id="IPR003439">
    <property type="entry name" value="ABC_transporter-like_ATP-bd"/>
</dbReference>
<name>A0A7M2RG95_9FIRM</name>
<dbReference type="InterPro" id="IPR050086">
    <property type="entry name" value="MetN_ABC_transporter-like"/>
</dbReference>
<dbReference type="EMBL" id="CP063304">
    <property type="protein sequence ID" value="QOV19355.1"/>
    <property type="molecule type" value="Genomic_DNA"/>
</dbReference>
<evidence type="ECO:0000313" key="11">
    <source>
        <dbReference type="Proteomes" id="UP000593601"/>
    </source>
</evidence>
<keyword evidence="4" id="KW-1003">Cell membrane</keyword>
<dbReference type="GO" id="GO:0005886">
    <property type="term" value="C:plasma membrane"/>
    <property type="evidence" value="ECO:0007669"/>
    <property type="project" value="UniProtKB-SubCell"/>
</dbReference>
<evidence type="ECO:0000256" key="4">
    <source>
        <dbReference type="ARBA" id="ARBA00022475"/>
    </source>
</evidence>
<evidence type="ECO:0000256" key="1">
    <source>
        <dbReference type="ARBA" id="ARBA00004202"/>
    </source>
</evidence>
<dbReference type="AlphaFoldDB" id="A0A7M2RG95"/>
<evidence type="ECO:0000256" key="6">
    <source>
        <dbReference type="ARBA" id="ARBA00022840"/>
    </source>
</evidence>
<dbReference type="FunFam" id="3.40.50.300:FF:000020">
    <property type="entry name" value="Amino acid ABC transporter ATP-binding component"/>
    <property type="match status" value="1"/>
</dbReference>
<organism evidence="10 11">
    <name type="scientific">Blautia liquoris</name>
    <dbReference type="NCBI Taxonomy" id="2779518"/>
    <lineage>
        <taxon>Bacteria</taxon>
        <taxon>Bacillati</taxon>
        <taxon>Bacillota</taxon>
        <taxon>Clostridia</taxon>
        <taxon>Lachnospirales</taxon>
        <taxon>Lachnospiraceae</taxon>
        <taxon>Blautia</taxon>
    </lineage>
</organism>
<keyword evidence="7" id="KW-0029">Amino-acid transport</keyword>
<dbReference type="PROSITE" id="PS50893">
    <property type="entry name" value="ABC_TRANSPORTER_2"/>
    <property type="match status" value="1"/>
</dbReference>
<dbReference type="Gene3D" id="3.40.50.300">
    <property type="entry name" value="P-loop containing nucleotide triphosphate hydrolases"/>
    <property type="match status" value="1"/>
</dbReference>
<dbReference type="PANTHER" id="PTHR43166:SF9">
    <property type="entry name" value="GLUTAMATE_ASPARTATE IMPORT ATP-BINDING PROTEIN GLTL"/>
    <property type="match status" value="1"/>
</dbReference>
<dbReference type="KEGG" id="bliq:INP51_15695"/>
<dbReference type="Proteomes" id="UP000593601">
    <property type="component" value="Chromosome"/>
</dbReference>
<dbReference type="GO" id="GO:0016887">
    <property type="term" value="F:ATP hydrolysis activity"/>
    <property type="evidence" value="ECO:0007669"/>
    <property type="project" value="InterPro"/>
</dbReference>
<dbReference type="InterPro" id="IPR030679">
    <property type="entry name" value="ABC_ATPase_HisP-typ"/>
</dbReference>
<dbReference type="PANTHER" id="PTHR43166">
    <property type="entry name" value="AMINO ACID IMPORT ATP-BINDING PROTEIN"/>
    <property type="match status" value="1"/>
</dbReference>
<dbReference type="GO" id="GO:0015424">
    <property type="term" value="F:ABC-type amino acid transporter activity"/>
    <property type="evidence" value="ECO:0007669"/>
    <property type="project" value="InterPro"/>
</dbReference>
<proteinExistence type="inferred from homology"/>
<evidence type="ECO:0000256" key="3">
    <source>
        <dbReference type="ARBA" id="ARBA00022448"/>
    </source>
</evidence>
<dbReference type="RefSeq" id="WP_193735675.1">
    <property type="nucleotide sequence ID" value="NZ_CP063304.1"/>
</dbReference>
<evidence type="ECO:0000256" key="7">
    <source>
        <dbReference type="ARBA" id="ARBA00022970"/>
    </source>
</evidence>
<dbReference type="InterPro" id="IPR017871">
    <property type="entry name" value="ABC_transporter-like_CS"/>
</dbReference>
<evidence type="ECO:0000256" key="5">
    <source>
        <dbReference type="ARBA" id="ARBA00022741"/>
    </source>
</evidence>
<comment type="similarity">
    <text evidence="2">Belongs to the ABC transporter superfamily.</text>
</comment>
<dbReference type="SMART" id="SM00382">
    <property type="entry name" value="AAA"/>
    <property type="match status" value="1"/>
</dbReference>
<dbReference type="PROSITE" id="PS00211">
    <property type="entry name" value="ABC_TRANSPORTER_1"/>
    <property type="match status" value="1"/>
</dbReference>
<dbReference type="InterPro" id="IPR027417">
    <property type="entry name" value="P-loop_NTPase"/>
</dbReference>
<evidence type="ECO:0000256" key="2">
    <source>
        <dbReference type="ARBA" id="ARBA00005417"/>
    </source>
</evidence>
<evidence type="ECO:0000256" key="8">
    <source>
        <dbReference type="ARBA" id="ARBA00023136"/>
    </source>
</evidence>
<dbReference type="PIRSF" id="PIRSF039085">
    <property type="entry name" value="ABC_ATPase_HisP"/>
    <property type="match status" value="1"/>
</dbReference>
<comment type="subcellular location">
    <subcellularLocation>
        <location evidence="1">Cell membrane</location>
        <topology evidence="1">Peripheral membrane protein</topology>
    </subcellularLocation>
</comment>
<sequence>MSEIIKIEHLKKNFGKNEVLRDIDLSVDKGEVVTIIGSSGSGKSTLLRCINLLEKPSGGQILYRGKSILDPNYDLPAYRAHMGMVFQQFNLFSNMNVLENCIVGQVTVLKKSHEEAKKKAIENLKKVDMERYIDAKPSQLSGGQKQRVAIGRALAMDPDVMLFDEPTSALDPEMVGEVLKTMKNLAGTGLTMVVVTHEMEFARDVSDRVIFMDEGVIAESGTPEDIFGSPKCERTKEFLHRILNKKE</sequence>
<keyword evidence="5" id="KW-0547">Nucleotide-binding</keyword>
<dbReference type="Pfam" id="PF00005">
    <property type="entry name" value="ABC_tran"/>
    <property type="match status" value="1"/>
</dbReference>
<protein>
    <submittedName>
        <fullName evidence="10">Amino acid ABC transporter ATP-binding protein</fullName>
    </submittedName>
</protein>
<dbReference type="InterPro" id="IPR003593">
    <property type="entry name" value="AAA+_ATPase"/>
</dbReference>
<dbReference type="CDD" id="cd03262">
    <property type="entry name" value="ABC_HisP_GlnQ"/>
    <property type="match status" value="1"/>
</dbReference>
<evidence type="ECO:0000259" key="9">
    <source>
        <dbReference type="PROSITE" id="PS50893"/>
    </source>
</evidence>